<reference evidence="1 2" key="1">
    <citation type="submission" date="2020-08" db="EMBL/GenBank/DDBJ databases">
        <title>Sequencing the genomes of 1000 actinobacteria strains.</title>
        <authorList>
            <person name="Klenk H.-P."/>
        </authorList>
    </citation>
    <scope>NUCLEOTIDE SEQUENCE [LARGE SCALE GENOMIC DNA]</scope>
    <source>
        <strain evidence="1 2">DSM 44230</strain>
    </source>
</reference>
<dbReference type="RefSeq" id="WP_185000040.1">
    <property type="nucleotide sequence ID" value="NZ_BAAAUI010000013.1"/>
</dbReference>
<gene>
    <name evidence="1" type="ORF">HNR67_000107</name>
</gene>
<keyword evidence="2" id="KW-1185">Reference proteome</keyword>
<protein>
    <submittedName>
        <fullName evidence="1">Uncharacterized protein</fullName>
    </submittedName>
</protein>
<evidence type="ECO:0000313" key="1">
    <source>
        <dbReference type="EMBL" id="MBB4673989.1"/>
    </source>
</evidence>
<accession>A0A7W7FSP8</accession>
<dbReference type="Proteomes" id="UP000533598">
    <property type="component" value="Unassembled WGS sequence"/>
</dbReference>
<dbReference type="EMBL" id="JACHMH010000001">
    <property type="protein sequence ID" value="MBB4673989.1"/>
    <property type="molecule type" value="Genomic_DNA"/>
</dbReference>
<evidence type="ECO:0000313" key="2">
    <source>
        <dbReference type="Proteomes" id="UP000533598"/>
    </source>
</evidence>
<organism evidence="1 2">
    <name type="scientific">Crossiella cryophila</name>
    <dbReference type="NCBI Taxonomy" id="43355"/>
    <lineage>
        <taxon>Bacteria</taxon>
        <taxon>Bacillati</taxon>
        <taxon>Actinomycetota</taxon>
        <taxon>Actinomycetes</taxon>
        <taxon>Pseudonocardiales</taxon>
        <taxon>Pseudonocardiaceae</taxon>
        <taxon>Crossiella</taxon>
    </lineage>
</organism>
<comment type="caution">
    <text evidence="1">The sequence shown here is derived from an EMBL/GenBank/DDBJ whole genome shotgun (WGS) entry which is preliminary data.</text>
</comment>
<sequence length="54" mass="6010">MLTSDSAGMFFFRKRTDDDLLERSLRPCGDCDAQVHVFAETCRHCGASLELVAS</sequence>
<proteinExistence type="predicted"/>
<dbReference type="AlphaFoldDB" id="A0A7W7FSP8"/>
<name>A0A7W7FSP8_9PSEU</name>